<dbReference type="OrthoDB" id="435762at2759"/>
<gene>
    <name evidence="2" type="ORF">SNEC2469_LOCUS30034</name>
</gene>
<keyword evidence="1" id="KW-0472">Membrane</keyword>
<keyword evidence="1" id="KW-1133">Transmembrane helix</keyword>
<keyword evidence="1" id="KW-0812">Transmembrane</keyword>
<reference evidence="2" key="1">
    <citation type="submission" date="2021-02" db="EMBL/GenBank/DDBJ databases">
        <authorList>
            <person name="Dougan E. K."/>
            <person name="Rhodes N."/>
            <person name="Thang M."/>
            <person name="Chan C."/>
        </authorList>
    </citation>
    <scope>NUCLEOTIDE SEQUENCE</scope>
</reference>
<dbReference type="Proteomes" id="UP000601435">
    <property type="component" value="Unassembled WGS sequence"/>
</dbReference>
<accession>A0A813BBY7</accession>
<proteinExistence type="predicted"/>
<comment type="caution">
    <text evidence="2">The sequence shown here is derived from an EMBL/GenBank/DDBJ whole genome shotgun (WGS) entry which is preliminary data.</text>
</comment>
<organism evidence="2 3">
    <name type="scientific">Symbiodinium necroappetens</name>
    <dbReference type="NCBI Taxonomy" id="1628268"/>
    <lineage>
        <taxon>Eukaryota</taxon>
        <taxon>Sar</taxon>
        <taxon>Alveolata</taxon>
        <taxon>Dinophyceae</taxon>
        <taxon>Suessiales</taxon>
        <taxon>Symbiodiniaceae</taxon>
        <taxon>Symbiodinium</taxon>
    </lineage>
</organism>
<keyword evidence="3" id="KW-1185">Reference proteome</keyword>
<name>A0A813BBY7_9DINO</name>
<protein>
    <submittedName>
        <fullName evidence="2">Uncharacterized protein</fullName>
    </submittedName>
</protein>
<evidence type="ECO:0000313" key="3">
    <source>
        <dbReference type="Proteomes" id="UP000601435"/>
    </source>
</evidence>
<sequence>MTGGRTWIGAGVYRQIYQAFGKVLLAISHAAADSSCSLPGFQEQKAPVLLQLAASASARSAEGSLIDRLFEAGDAAGHGATQLGPPAIAMSAIALAQELLWGRHKELQSPRLLLQMQQEVEDHAVTSQPTSAGSDTALALSATYRLTSYMAALVLAITIVACLVTYQPKPDYSDNEQAILRTSLQQQHQERMRFEARQEACAC</sequence>
<evidence type="ECO:0000313" key="2">
    <source>
        <dbReference type="EMBL" id="CAE7896659.1"/>
    </source>
</evidence>
<evidence type="ECO:0000256" key="1">
    <source>
        <dbReference type="SAM" id="Phobius"/>
    </source>
</evidence>
<dbReference type="EMBL" id="CAJNJA010069007">
    <property type="protein sequence ID" value="CAE7896659.1"/>
    <property type="molecule type" value="Genomic_DNA"/>
</dbReference>
<dbReference type="AlphaFoldDB" id="A0A813BBY7"/>
<feature type="transmembrane region" description="Helical" evidence="1">
    <location>
        <begin position="146"/>
        <end position="166"/>
    </location>
</feature>